<gene>
    <name evidence="1" type="ORF">SAMN06272737_112104</name>
</gene>
<dbReference type="Proteomes" id="UP000198403">
    <property type="component" value="Unassembled WGS sequence"/>
</dbReference>
<reference evidence="1 2" key="1">
    <citation type="submission" date="2017-06" db="EMBL/GenBank/DDBJ databases">
        <authorList>
            <person name="Kim H.J."/>
            <person name="Triplett B.A."/>
        </authorList>
    </citation>
    <scope>NUCLEOTIDE SEQUENCE [LARGE SCALE GENOMIC DNA]</scope>
    <source>
        <strain evidence="1 2">DSM 44272</strain>
    </source>
</reference>
<evidence type="ECO:0000313" key="1">
    <source>
        <dbReference type="EMBL" id="SNR55739.1"/>
    </source>
</evidence>
<proteinExistence type="predicted"/>
<protein>
    <submittedName>
        <fullName evidence="1">Uncharacterized protein</fullName>
    </submittedName>
</protein>
<dbReference type="EMBL" id="FZNO01000012">
    <property type="protein sequence ID" value="SNR55739.1"/>
    <property type="molecule type" value="Genomic_DNA"/>
</dbReference>
<organism evidence="1 2">
    <name type="scientific">Blastococcus mobilis</name>
    <dbReference type="NCBI Taxonomy" id="1938746"/>
    <lineage>
        <taxon>Bacteria</taxon>
        <taxon>Bacillati</taxon>
        <taxon>Actinomycetota</taxon>
        <taxon>Actinomycetes</taxon>
        <taxon>Geodermatophilales</taxon>
        <taxon>Geodermatophilaceae</taxon>
        <taxon>Blastococcus</taxon>
    </lineage>
</organism>
<evidence type="ECO:0000313" key="2">
    <source>
        <dbReference type="Proteomes" id="UP000198403"/>
    </source>
</evidence>
<dbReference type="RefSeq" id="WP_089336955.1">
    <property type="nucleotide sequence ID" value="NZ_FZNO01000012.1"/>
</dbReference>
<name>A0A238XCU4_9ACTN</name>
<accession>A0A238XCU4</accession>
<keyword evidence="2" id="KW-1185">Reference proteome</keyword>
<dbReference type="OrthoDB" id="7345755at2"/>
<sequence>MTAAGSLPVAADDADPSAVLVELLAAGHGDGLPVVPPTATRLSAMLAGVRDADVSYGQVPPLFGDLTVRAVAWYAVLAGCRPAELPLVVAACRAALDDSFNLLGIATTTGAPAVAVLVHGPVASRLGLTSGSGGLGTGNRANAGVGRAVSLALAGLGGATAGLTDMTTIGSPAKYTCCTAEVRRGPLPSLAQRRALGVDVDAVTVVGAAGLVEVLPGEGYREPPSVLGPAAAGMAGVALAAGDPARAGQSEQFLLLPPEPAELLAMHGWGYDRIAGFLFEQGNALLRTGASALAFRAAVPAYAADDLRVAASADDVHVVVTGGAGVKMLLLPPWTGGSRSVTAPVLPLE</sequence>
<dbReference type="AlphaFoldDB" id="A0A238XCU4"/>